<dbReference type="PROSITE" id="PS51257">
    <property type="entry name" value="PROKAR_LIPOPROTEIN"/>
    <property type="match status" value="1"/>
</dbReference>
<keyword evidence="3" id="KW-1185">Reference proteome</keyword>
<feature type="transmembrane region" description="Helical" evidence="1">
    <location>
        <begin position="229"/>
        <end position="247"/>
    </location>
</feature>
<dbReference type="EMBL" id="QLLL01000002">
    <property type="protein sequence ID" value="RAJ08185.1"/>
    <property type="molecule type" value="Genomic_DNA"/>
</dbReference>
<sequence length="396" mass="44608">MKIRGSFTNTKKYKLTIKVFFGVMALLSCGGAVVSIYAATDIWVKGTLVVCGFVFTGVLVYAMRLLDIVITFDDYGITEGYEGRSSTKYLPYNAIRGYKSTKTTLSFLPNSSSNTKIDIPGSLTGFEKIKHFAATHFTDLDNEEANAGFEEEVKKKGRDEAASSLRKARVYVKAGNIVTVILAGLVALYRNDWPIVVYLLALCPVYACYLLYTFRYLVTIDKLNEQQKVPSIFFMFLIPMLLFLVSAYDKTEILSYNLLWKYCLIGLVFLGSLFIIARERSNPTLKQRLIEYPMIFLCLLGVLWGLICFMNVHYDYKPLFVCHAKVIDKSIRKGKTTDYQVHFQACGPITEASTAKVTKIVYDEATIGGYVQVELHVGALMVQYYTVSSILLEEGK</sequence>
<gene>
    <name evidence="2" type="ORF">LX64_00832</name>
</gene>
<keyword evidence="1" id="KW-1133">Transmembrane helix</keyword>
<keyword evidence="1" id="KW-0812">Transmembrane</keyword>
<keyword evidence="1" id="KW-0472">Membrane</keyword>
<evidence type="ECO:0000313" key="2">
    <source>
        <dbReference type="EMBL" id="RAJ08185.1"/>
    </source>
</evidence>
<proteinExistence type="predicted"/>
<comment type="caution">
    <text evidence="2">The sequence shown here is derived from an EMBL/GenBank/DDBJ whole genome shotgun (WGS) entry which is preliminary data.</text>
</comment>
<feature type="transmembrane region" description="Helical" evidence="1">
    <location>
        <begin position="170"/>
        <end position="189"/>
    </location>
</feature>
<dbReference type="RefSeq" id="WP_111596363.1">
    <property type="nucleotide sequence ID" value="NZ_QLLL01000002.1"/>
</dbReference>
<protein>
    <submittedName>
        <fullName evidence="2">Uncharacterized protein</fullName>
    </submittedName>
</protein>
<feature type="transmembrane region" description="Helical" evidence="1">
    <location>
        <begin position="20"/>
        <end position="40"/>
    </location>
</feature>
<reference evidence="2 3" key="1">
    <citation type="submission" date="2018-06" db="EMBL/GenBank/DDBJ databases">
        <title>Genomic Encyclopedia of Archaeal and Bacterial Type Strains, Phase II (KMG-II): from individual species to whole genera.</title>
        <authorList>
            <person name="Goeker M."/>
        </authorList>
    </citation>
    <scope>NUCLEOTIDE SEQUENCE [LARGE SCALE GENOMIC DNA]</scope>
    <source>
        <strain evidence="2 3">DSM 23857</strain>
    </source>
</reference>
<organism evidence="2 3">
    <name type="scientific">Chitinophaga skermanii</name>
    <dbReference type="NCBI Taxonomy" id="331697"/>
    <lineage>
        <taxon>Bacteria</taxon>
        <taxon>Pseudomonadati</taxon>
        <taxon>Bacteroidota</taxon>
        <taxon>Chitinophagia</taxon>
        <taxon>Chitinophagales</taxon>
        <taxon>Chitinophagaceae</taxon>
        <taxon>Chitinophaga</taxon>
    </lineage>
</organism>
<name>A0A327QW67_9BACT</name>
<feature type="transmembrane region" description="Helical" evidence="1">
    <location>
        <begin position="195"/>
        <end position="217"/>
    </location>
</feature>
<feature type="transmembrane region" description="Helical" evidence="1">
    <location>
        <begin position="259"/>
        <end position="277"/>
    </location>
</feature>
<feature type="transmembrane region" description="Helical" evidence="1">
    <location>
        <begin position="289"/>
        <end position="312"/>
    </location>
</feature>
<dbReference type="AlphaFoldDB" id="A0A327QW67"/>
<accession>A0A327QW67</accession>
<evidence type="ECO:0000313" key="3">
    <source>
        <dbReference type="Proteomes" id="UP000249547"/>
    </source>
</evidence>
<feature type="transmembrane region" description="Helical" evidence="1">
    <location>
        <begin position="46"/>
        <end position="66"/>
    </location>
</feature>
<dbReference type="Proteomes" id="UP000249547">
    <property type="component" value="Unassembled WGS sequence"/>
</dbReference>
<evidence type="ECO:0000256" key="1">
    <source>
        <dbReference type="SAM" id="Phobius"/>
    </source>
</evidence>